<dbReference type="InterPro" id="IPR005025">
    <property type="entry name" value="FMN_Rdtase-like_dom"/>
</dbReference>
<dbReference type="InterPro" id="IPR036196">
    <property type="entry name" value="Ptyr_pPase_sf"/>
</dbReference>
<protein>
    <submittedName>
        <fullName evidence="3">Flavin reductase</fullName>
    </submittedName>
</protein>
<dbReference type="GO" id="GO:0016491">
    <property type="term" value="F:oxidoreductase activity"/>
    <property type="evidence" value="ECO:0007669"/>
    <property type="project" value="InterPro"/>
</dbReference>
<dbReference type="SMART" id="SM00226">
    <property type="entry name" value="LMWPc"/>
    <property type="match status" value="1"/>
</dbReference>
<keyword evidence="1" id="KW-0059">Arsenical resistance</keyword>
<sequence length="323" mass="35481">MFALGLQGSPRKKGNTQYLLSKFMDGLSAAGAETRVIEPARENIRPCRGCGYCEKKGYCVIADDDMAGHVYADFRRADIVVSATPIFFYSATAQLKALIDRSQALWSRKYALKRNEPGKNSRKGFMLALGATKGANLFEGLTLTHRYFFDALSAGFHGSLTYRRIEKAGDIQKYGDLEKEVREAAASLMAPFSKRKTVLFACRENACRSQMAGAFARLHAGDKLDVMTGGSEPAEEVNPMMVEAMEEKGVDMAFLAPSSFEDAISKNAPDLIFTMGCAEQCPAVPGATVTDWDIPDPAGKDLALMRKTRDEIERRVLDLAQKI</sequence>
<name>A0A484HM80_9BACT</name>
<evidence type="ECO:0000256" key="1">
    <source>
        <dbReference type="ARBA" id="ARBA00022849"/>
    </source>
</evidence>
<reference evidence="3" key="1">
    <citation type="submission" date="2019-01" db="EMBL/GenBank/DDBJ databases">
        <authorList>
            <consortium name="Genoscope - CEA"/>
            <person name="William W."/>
        </authorList>
    </citation>
    <scope>NUCLEOTIDE SEQUENCE</scope>
    <source>
        <strain evidence="3">CR-1</strain>
    </source>
</reference>
<accession>A0A484HM80</accession>
<dbReference type="InterPro" id="IPR023485">
    <property type="entry name" value="Ptyr_pPase"/>
</dbReference>
<dbReference type="Pfam" id="PF01451">
    <property type="entry name" value="LMWPc"/>
    <property type="match status" value="1"/>
</dbReference>
<dbReference type="PANTHER" id="PTHR43428:SF1">
    <property type="entry name" value="ARSENATE REDUCTASE"/>
    <property type="match status" value="1"/>
</dbReference>
<evidence type="ECO:0000313" key="3">
    <source>
        <dbReference type="EMBL" id="VEN73983.1"/>
    </source>
</evidence>
<dbReference type="Gene3D" id="3.40.50.2300">
    <property type="match status" value="1"/>
</dbReference>
<organism evidence="3">
    <name type="scientific">uncultured Desulfobacteraceae bacterium</name>
    <dbReference type="NCBI Taxonomy" id="218296"/>
    <lineage>
        <taxon>Bacteria</taxon>
        <taxon>Pseudomonadati</taxon>
        <taxon>Thermodesulfobacteriota</taxon>
        <taxon>Desulfobacteria</taxon>
        <taxon>Desulfobacterales</taxon>
        <taxon>Desulfobacteraceae</taxon>
        <taxon>environmental samples</taxon>
    </lineage>
</organism>
<dbReference type="EMBL" id="CAACVI010000013">
    <property type="protein sequence ID" value="VEN73983.1"/>
    <property type="molecule type" value="Genomic_DNA"/>
</dbReference>
<dbReference type="PANTHER" id="PTHR43428">
    <property type="entry name" value="ARSENATE REDUCTASE"/>
    <property type="match status" value="1"/>
</dbReference>
<gene>
    <name evidence="3" type="ORF">EPICR_200033</name>
</gene>
<dbReference type="InterPro" id="IPR029039">
    <property type="entry name" value="Flavoprotein-like_sf"/>
</dbReference>
<dbReference type="SUPFAM" id="SSF52788">
    <property type="entry name" value="Phosphotyrosine protein phosphatases I"/>
    <property type="match status" value="1"/>
</dbReference>
<evidence type="ECO:0000259" key="2">
    <source>
        <dbReference type="SMART" id="SM00226"/>
    </source>
</evidence>
<feature type="domain" description="Phosphotyrosine protein phosphatase I" evidence="2">
    <location>
        <begin position="196"/>
        <end position="322"/>
    </location>
</feature>
<dbReference type="AlphaFoldDB" id="A0A484HM80"/>
<dbReference type="Pfam" id="PF03358">
    <property type="entry name" value="FMN_red"/>
    <property type="match status" value="1"/>
</dbReference>
<dbReference type="GO" id="GO:0046685">
    <property type="term" value="P:response to arsenic-containing substance"/>
    <property type="evidence" value="ECO:0007669"/>
    <property type="project" value="UniProtKB-KW"/>
</dbReference>
<dbReference type="CDD" id="cd16345">
    <property type="entry name" value="LMWP_ArsC"/>
    <property type="match status" value="1"/>
</dbReference>
<proteinExistence type="predicted"/>
<dbReference type="SUPFAM" id="SSF52218">
    <property type="entry name" value="Flavoproteins"/>
    <property type="match status" value="1"/>
</dbReference>
<dbReference type="Gene3D" id="3.40.50.360">
    <property type="match status" value="1"/>
</dbReference>